<dbReference type="Proteomes" id="UP000266426">
    <property type="component" value="Unassembled WGS sequence"/>
</dbReference>
<evidence type="ECO:0000256" key="1">
    <source>
        <dbReference type="SAM" id="Coils"/>
    </source>
</evidence>
<evidence type="ECO:0000313" key="3">
    <source>
        <dbReference type="Proteomes" id="UP000266426"/>
    </source>
</evidence>
<reference evidence="2 3" key="1">
    <citation type="journal article" date="2017" name="ISME J.">
        <title>Energy and carbon metabolisms in a deep terrestrial subsurface fluid microbial community.</title>
        <authorList>
            <person name="Momper L."/>
            <person name="Jungbluth S.P."/>
            <person name="Lee M.D."/>
            <person name="Amend J.P."/>
        </authorList>
    </citation>
    <scope>NUCLEOTIDE SEQUENCE [LARGE SCALE GENOMIC DNA]</scope>
    <source>
        <strain evidence="2">SURF_26</strain>
    </source>
</reference>
<organism evidence="2 3">
    <name type="scientific">Candidatus Auribacter fodinae</name>
    <dbReference type="NCBI Taxonomy" id="2093366"/>
    <lineage>
        <taxon>Bacteria</taxon>
        <taxon>Pseudomonadati</taxon>
        <taxon>Candidatus Auribacterota</taxon>
        <taxon>Candidatus Auribacteria</taxon>
        <taxon>Candidatus Auribacterales</taxon>
        <taxon>Candidatus Auribacteraceae</taxon>
        <taxon>Candidatus Auribacter</taxon>
    </lineage>
</organism>
<accession>A0A3A4R7F4</accession>
<feature type="coiled-coil region" evidence="1">
    <location>
        <begin position="37"/>
        <end position="74"/>
    </location>
</feature>
<dbReference type="AlphaFoldDB" id="A0A3A4R7F4"/>
<evidence type="ECO:0000313" key="2">
    <source>
        <dbReference type="EMBL" id="RJP57441.1"/>
    </source>
</evidence>
<keyword evidence="1" id="KW-0175">Coiled coil</keyword>
<sequence length="146" mass="17406">MKERIQQIKNRLLQLLFGKKSSTVVSSDAAAKSSMDKERLAHIYKIQEENNRKLQEMNLRIAQTIRRIDDVKRRMLNAKVNESELNLSSRPYSGDRPLRKKSINLRNFNEFVDLREFLKFNRMDIISEEEISQCNWDQVFKQLCKE</sequence>
<gene>
    <name evidence="2" type="ORF">C4541_10130</name>
</gene>
<comment type="caution">
    <text evidence="2">The sequence shown here is derived from an EMBL/GenBank/DDBJ whole genome shotgun (WGS) entry which is preliminary data.</text>
</comment>
<protein>
    <submittedName>
        <fullName evidence="2">Uncharacterized protein</fullName>
    </submittedName>
</protein>
<name>A0A3A4R7F4_9BACT</name>
<proteinExistence type="predicted"/>
<dbReference type="EMBL" id="QZJZ01000081">
    <property type="protein sequence ID" value="RJP57441.1"/>
    <property type="molecule type" value="Genomic_DNA"/>
</dbReference>